<name>A0A971M3R3_9BACT</name>
<dbReference type="Proteomes" id="UP000777265">
    <property type="component" value="Unassembled WGS sequence"/>
</dbReference>
<protein>
    <submittedName>
        <fullName evidence="2">DUF3300 domain-containing protein</fullName>
    </submittedName>
</protein>
<organism evidence="2 3">
    <name type="scientific">Syntrophorhabdus aromaticivorans</name>
    <dbReference type="NCBI Taxonomy" id="328301"/>
    <lineage>
        <taxon>Bacteria</taxon>
        <taxon>Pseudomonadati</taxon>
        <taxon>Thermodesulfobacteriota</taxon>
        <taxon>Syntrophorhabdia</taxon>
        <taxon>Syntrophorhabdales</taxon>
        <taxon>Syntrophorhabdaceae</taxon>
        <taxon>Syntrophorhabdus</taxon>
    </lineage>
</organism>
<dbReference type="AlphaFoldDB" id="A0A971M3R3"/>
<evidence type="ECO:0000313" key="3">
    <source>
        <dbReference type="Proteomes" id="UP000777265"/>
    </source>
</evidence>
<gene>
    <name evidence="2" type="ORF">GXY80_06915</name>
</gene>
<evidence type="ECO:0000256" key="1">
    <source>
        <dbReference type="SAM" id="MobiDB-lite"/>
    </source>
</evidence>
<feature type="region of interest" description="Disordered" evidence="1">
    <location>
        <begin position="292"/>
        <end position="412"/>
    </location>
</feature>
<sequence length="412" mass="44725">MKIERFLAHLVSLIVVALLFLSGGGPAYSAQQTPPKAFSQEQLDQLLAPVALYPDSLLTQILMASTYPLEVVKATNWMKQNKNLKGDALTASLEKQDWDPSVKSLVNFPEVLQMMNDQLDWTQKLGDAFIAQQKDVMNTVQKLRGKAQAQGNLKTTKEQKVVVEKETQTIIIEPANPQVVYVPSYNPAVVYGTWWYPAPPAYVYPPPPPYYPAFTFAAGVAVGAAWGYAWGHADWHGGDVDIDVNRNANINRNINRTTYQQQYQAKGQVNQAGKGTWQHDAGHRQGVAYRDSATAQKYGRQPGRTGQARSESRGYSGDRGGAGRQPGSLDRPGGRETPKAGSAGSLDRPGARESTKARGTGSLDRSGGRETAQARSAGAGGRESAFSGAGNGRFERSASERGQMSRGGRGRR</sequence>
<feature type="compositionally biased region" description="Low complexity" evidence="1">
    <location>
        <begin position="374"/>
        <end position="388"/>
    </location>
</feature>
<dbReference type="InterPro" id="IPR021728">
    <property type="entry name" value="DUF3300"/>
</dbReference>
<dbReference type="PANTHER" id="PTHR40269">
    <property type="entry name" value="OUTER MEMBRANE PROTEIN-RELATED"/>
    <property type="match status" value="1"/>
</dbReference>
<reference evidence="2" key="1">
    <citation type="journal article" date="2020" name="Biotechnol. Biofuels">
        <title>New insights from the biogas microbiome by comprehensive genome-resolved metagenomics of nearly 1600 species originating from multiple anaerobic digesters.</title>
        <authorList>
            <person name="Campanaro S."/>
            <person name="Treu L."/>
            <person name="Rodriguez-R L.M."/>
            <person name="Kovalovszki A."/>
            <person name="Ziels R.M."/>
            <person name="Maus I."/>
            <person name="Zhu X."/>
            <person name="Kougias P.G."/>
            <person name="Basile A."/>
            <person name="Luo G."/>
            <person name="Schluter A."/>
            <person name="Konstantinidis K.T."/>
            <person name="Angelidaki I."/>
        </authorList>
    </citation>
    <scope>NUCLEOTIDE SEQUENCE</scope>
    <source>
        <strain evidence="2">AS06rmzACSIP_7</strain>
    </source>
</reference>
<dbReference type="EMBL" id="JAAYEE010000113">
    <property type="protein sequence ID" value="NLW35198.1"/>
    <property type="molecule type" value="Genomic_DNA"/>
</dbReference>
<proteinExistence type="predicted"/>
<comment type="caution">
    <text evidence="2">The sequence shown here is derived from an EMBL/GenBank/DDBJ whole genome shotgun (WGS) entry which is preliminary data.</text>
</comment>
<evidence type="ECO:0000313" key="2">
    <source>
        <dbReference type="EMBL" id="NLW35198.1"/>
    </source>
</evidence>
<reference evidence="2" key="2">
    <citation type="submission" date="2020-01" db="EMBL/GenBank/DDBJ databases">
        <authorList>
            <person name="Campanaro S."/>
        </authorList>
    </citation>
    <scope>NUCLEOTIDE SEQUENCE</scope>
    <source>
        <strain evidence="2">AS06rmzACSIP_7</strain>
    </source>
</reference>
<dbReference type="PANTHER" id="PTHR40269:SF1">
    <property type="entry name" value="OUTER MEMBRANE PROTEIN"/>
    <property type="match status" value="1"/>
</dbReference>
<dbReference type="Pfam" id="PF11737">
    <property type="entry name" value="DUF3300"/>
    <property type="match status" value="1"/>
</dbReference>
<accession>A0A971M3R3</accession>